<sequence length="86" mass="9071">MDSKASLASFSSMSLLARVGKSNQPLVTTTNPTVSSRDTVGLTLQRRTNSVLFIATSTVVQTPCNTKKQATSPVGISKVKAKKNTS</sequence>
<accession>A0ABQ8AVY8</accession>
<proteinExistence type="predicted"/>
<gene>
    <name evidence="2" type="ORF">HID58_046255</name>
</gene>
<dbReference type="EMBL" id="JAGKQM010000012">
    <property type="protein sequence ID" value="KAH0896687.1"/>
    <property type="molecule type" value="Genomic_DNA"/>
</dbReference>
<evidence type="ECO:0000313" key="3">
    <source>
        <dbReference type="Proteomes" id="UP000824890"/>
    </source>
</evidence>
<reference evidence="2 3" key="1">
    <citation type="submission" date="2021-05" db="EMBL/GenBank/DDBJ databases">
        <title>Genome Assembly of Synthetic Allotetraploid Brassica napus Reveals Homoeologous Exchanges between Subgenomes.</title>
        <authorList>
            <person name="Davis J.T."/>
        </authorList>
    </citation>
    <scope>NUCLEOTIDE SEQUENCE [LARGE SCALE GENOMIC DNA]</scope>
    <source>
        <strain evidence="3">cv. Da-Ae</strain>
        <tissue evidence="2">Seedling</tissue>
    </source>
</reference>
<protein>
    <submittedName>
        <fullName evidence="2">Uncharacterized protein</fullName>
    </submittedName>
</protein>
<comment type="caution">
    <text evidence="2">The sequence shown here is derived from an EMBL/GenBank/DDBJ whole genome shotgun (WGS) entry which is preliminary data.</text>
</comment>
<evidence type="ECO:0000256" key="1">
    <source>
        <dbReference type="SAM" id="MobiDB-lite"/>
    </source>
</evidence>
<keyword evidence="3" id="KW-1185">Reference proteome</keyword>
<evidence type="ECO:0000313" key="2">
    <source>
        <dbReference type="EMBL" id="KAH0896687.1"/>
    </source>
</evidence>
<feature type="region of interest" description="Disordered" evidence="1">
    <location>
        <begin position="66"/>
        <end position="86"/>
    </location>
</feature>
<name>A0ABQ8AVY8_BRANA</name>
<dbReference type="Proteomes" id="UP000824890">
    <property type="component" value="Unassembled WGS sequence"/>
</dbReference>
<organism evidence="2 3">
    <name type="scientific">Brassica napus</name>
    <name type="common">Rape</name>
    <dbReference type="NCBI Taxonomy" id="3708"/>
    <lineage>
        <taxon>Eukaryota</taxon>
        <taxon>Viridiplantae</taxon>
        <taxon>Streptophyta</taxon>
        <taxon>Embryophyta</taxon>
        <taxon>Tracheophyta</taxon>
        <taxon>Spermatophyta</taxon>
        <taxon>Magnoliopsida</taxon>
        <taxon>eudicotyledons</taxon>
        <taxon>Gunneridae</taxon>
        <taxon>Pentapetalae</taxon>
        <taxon>rosids</taxon>
        <taxon>malvids</taxon>
        <taxon>Brassicales</taxon>
        <taxon>Brassicaceae</taxon>
        <taxon>Brassiceae</taxon>
        <taxon>Brassica</taxon>
    </lineage>
</organism>